<evidence type="ECO:0000313" key="3">
    <source>
        <dbReference type="EMBL" id="CAC36874.1"/>
    </source>
</evidence>
<dbReference type="OrthoDB" id="5121495at2"/>
<reference evidence="3" key="6">
    <citation type="submission" date="2015-02" db="EMBL/GenBank/DDBJ databases">
        <title>.</title>
        <authorList>
            <person name="Brown S.P."/>
            <person name="Murphy L.D."/>
            <person name="Harris D."/>
        </authorList>
    </citation>
    <scope>NUCLEOTIDE SEQUENCE</scope>
    <source>
        <strain evidence="3">A3</strain>
        <plasmid evidence="4">SCP1</plasmid>
    </source>
</reference>
<reference evidence="3" key="1">
    <citation type="journal article" date="1998" name="J. Bacteriol.">
        <title>Cloning and physical mapping of the EcoRI fragments of the giant linear plasmid SCP1.</title>
        <authorList>
            <person name="Redenbach M."/>
            <person name="Ikeda K."/>
            <person name="Yamasaki M."/>
            <person name="Kinashi H."/>
        </authorList>
    </citation>
    <scope>NUCLEOTIDE SEQUENCE</scope>
    <source>
        <strain evidence="3">A3</strain>
        <plasmid evidence="4">SCP1</plasmid>
    </source>
</reference>
<dbReference type="InterPro" id="IPR024559">
    <property type="entry name" value="DUF3846"/>
</dbReference>
<evidence type="ECO:0000313" key="4">
    <source>
        <dbReference type="Proteomes" id="UP000001973"/>
    </source>
</evidence>
<dbReference type="KEGG" id="sco:SCP1.349"/>
<dbReference type="Proteomes" id="UP000001973">
    <property type="component" value="Plasmid SCP1"/>
</dbReference>
<dbReference type="InParanoid" id="Q99Q28"/>
<feature type="domain" description="DUF3846" evidence="1">
    <location>
        <begin position="15"/>
        <end position="112"/>
    </location>
</feature>
<reference evidence="3" key="2">
    <citation type="submission" date="2001-02" db="EMBL/GenBank/DDBJ databases">
        <authorList>
            <person name="Bentley S.D."/>
            <person name="Parkhill J."/>
            <person name="Barrell B.G."/>
            <person name="Rajandream M.A."/>
        </authorList>
    </citation>
    <scope>NUCLEOTIDE SEQUENCE</scope>
    <source>
        <strain evidence="3">A3</strain>
        <plasmid evidence="4">SCP1</plasmid>
    </source>
</reference>
<dbReference type="PATRIC" id="fig|100226.15.peg.7955"/>
<dbReference type="HOGENOM" id="CLU_2014061_0_0_11"/>
<gene>
    <name evidence="2" type="ordered locus">SCP1.05c</name>
    <name evidence="3" type="ordered locus">SCP1.349</name>
</gene>
<name>Q99Q28_STRCO</name>
<proteinExistence type="predicted"/>
<geneLocation type="plasmid" evidence="4">
    <name>SCP1</name>
</geneLocation>
<dbReference type="EMBL" id="AL589148">
    <property type="protein sequence ID" value="CAC36527.1"/>
    <property type="molecule type" value="Genomic_DNA"/>
</dbReference>
<dbReference type="RefSeq" id="WP_011039307.1">
    <property type="nucleotide sequence ID" value="NC_003903.1"/>
</dbReference>
<reference evidence="3" key="5">
    <citation type="journal article" date="2009" name="Mol. Microbiol.">
        <title>Extracellular signalling, translational control, two repressors and an activator all contribute to the regulation of methylenomycin production in Streptomyces coelicolor.</title>
        <authorList>
            <person name="O'Rourke S."/>
            <person name="Wietzorrek A."/>
            <person name="Fowler K."/>
            <person name="Corre C."/>
            <person name="Challis G.L."/>
            <person name="Chater K.F."/>
        </authorList>
    </citation>
    <scope>NUCLEOTIDE SEQUENCE</scope>
    <source>
        <strain evidence="3">A3</strain>
        <plasmid evidence="4">SCP1</plasmid>
    </source>
</reference>
<accession>Q99Q28</accession>
<dbReference type="KEGG" id="sco:SCP1.05c"/>
<protein>
    <recommendedName>
        <fullName evidence="1">DUF3846 domain-containing protein</fullName>
    </recommendedName>
</protein>
<dbReference type="STRING" id="100226.gene:17765511"/>
<dbReference type="EMBL" id="AL589148">
    <property type="protein sequence ID" value="CAC36874.1"/>
    <property type="molecule type" value="Genomic_DNA"/>
</dbReference>
<evidence type="ECO:0000313" key="2">
    <source>
        <dbReference type="EMBL" id="CAC36527.1"/>
    </source>
</evidence>
<evidence type="ECO:0000259" key="1">
    <source>
        <dbReference type="Pfam" id="PF12957"/>
    </source>
</evidence>
<reference evidence="4" key="3">
    <citation type="journal article" date="2002" name="Nature">
        <title>Complete genome sequence of the model actinomycete Streptomyces coelicolor A3(2).</title>
        <authorList>
            <person name="Bentley S.D."/>
            <person name="Chater K.F."/>
            <person name="Cerdeno-Tarraga A.M."/>
            <person name="Challis G.L."/>
            <person name="Thomson N.R."/>
            <person name="James K.D."/>
            <person name="Harris D.E."/>
            <person name="Quail M.A."/>
            <person name="Kieser H."/>
            <person name="Harper D."/>
            <person name="Bateman A."/>
            <person name="Brown S."/>
            <person name="Chandra G."/>
            <person name="Chen C.W."/>
            <person name="Collins M."/>
            <person name="Cronin A."/>
            <person name="Fraser A."/>
            <person name="Goble A."/>
            <person name="Hidalgo J."/>
            <person name="Hornsby T."/>
            <person name="Howarth S."/>
            <person name="Huang C.H."/>
            <person name="Kieser T."/>
            <person name="Larke L."/>
            <person name="Murphy L."/>
            <person name="Oliver K."/>
            <person name="O'Neil S."/>
            <person name="Rabbinowitsch E."/>
            <person name="Rajandream M.A."/>
            <person name="Rutherford K."/>
            <person name="Rutter S."/>
            <person name="Seeger K."/>
            <person name="Saunders D."/>
            <person name="Sharp S."/>
            <person name="Squares R."/>
            <person name="Squares S."/>
            <person name="Taylor K."/>
            <person name="Warren T."/>
            <person name="Wietzorrek A."/>
            <person name="Woodward J."/>
            <person name="Barrell B.G."/>
            <person name="Parkhill J."/>
            <person name="Hopwood D.A."/>
        </authorList>
    </citation>
    <scope>NUCLEOTIDE SEQUENCE [LARGE SCALE GENOMIC DNA]</scope>
    <source>
        <strain evidence="4">ATCC BAA-471 / A3(2) / M145</strain>
        <plasmid evidence="4">SCP1</plasmid>
    </source>
</reference>
<reference evidence="3" key="4">
    <citation type="journal article" date="2008" name="Proc. Natl. Acad. Sci. U.S.A.">
        <title>2-Alkyl-4-hydroxymethylfuran-3-carboxylic acids, antibiotic production inducers discovered by Streptomyces coelicolor genome mining.</title>
        <authorList>
            <person name="Corre C."/>
            <person name="Song L."/>
            <person name="O'Rourke S."/>
            <person name="Chater K.F."/>
            <person name="Challis G.L."/>
        </authorList>
    </citation>
    <scope>NUCLEOTIDE SEQUENCE</scope>
    <source>
        <strain evidence="3">A3</strain>
        <plasmid evidence="4">SCP1</plasmid>
    </source>
</reference>
<keyword evidence="4" id="KW-1185">Reference proteome</keyword>
<organism evidence="3 4">
    <name type="scientific">Streptomyces coelicolor (strain ATCC BAA-471 / A3(2) / M145)</name>
    <dbReference type="NCBI Taxonomy" id="100226"/>
    <lineage>
        <taxon>Bacteria</taxon>
        <taxon>Bacillati</taxon>
        <taxon>Actinomycetota</taxon>
        <taxon>Actinomycetes</taxon>
        <taxon>Kitasatosporales</taxon>
        <taxon>Streptomycetaceae</taxon>
        <taxon>Streptomyces</taxon>
        <taxon>Streptomyces albidoflavus group</taxon>
    </lineage>
</organism>
<sequence length="131" mass="14038">MPPITIASSDDHRFALIIQPTGAFRLLAWLPVSTPHHALCCDTARPVDLTTTLTLWIDQDAAAYGEKPNRAAHGLIQLYRPAPLPYVGNVVLTGTPDSDGTAAGLSRPQALALIDLYLDTATVGLMPRPRS</sequence>
<dbReference type="Pfam" id="PF12957">
    <property type="entry name" value="DUF3846"/>
    <property type="match status" value="1"/>
</dbReference>
<dbReference type="AlphaFoldDB" id="Q99Q28"/>